<comment type="subcellular location">
    <subcellularLocation>
        <location evidence="1">Cell membrane</location>
        <topology evidence="1">Multi-pass membrane protein</topology>
    </subcellularLocation>
</comment>
<feature type="transmembrane region" description="Helical" evidence="7">
    <location>
        <begin position="292"/>
        <end position="311"/>
    </location>
</feature>
<reference evidence="8 9" key="1">
    <citation type="submission" date="2022-12" db="EMBL/GenBank/DDBJ databases">
        <title>Dasania phycosphaerae sp. nov., isolated from particulate material of the south coast of Korea.</title>
        <authorList>
            <person name="Jiang Y."/>
        </authorList>
    </citation>
    <scope>NUCLEOTIDE SEQUENCE [LARGE SCALE GENOMIC DNA]</scope>
    <source>
        <strain evidence="8 9">GY-19</strain>
    </source>
</reference>
<evidence type="ECO:0000313" key="8">
    <source>
        <dbReference type="EMBL" id="MCZ0866688.1"/>
    </source>
</evidence>
<dbReference type="RefSeq" id="WP_258332717.1">
    <property type="nucleotide sequence ID" value="NZ_JAPTGG010000015.1"/>
</dbReference>
<dbReference type="GO" id="GO:0005886">
    <property type="term" value="C:plasma membrane"/>
    <property type="evidence" value="ECO:0007669"/>
    <property type="project" value="UniProtKB-SubCell"/>
</dbReference>
<feature type="transmembrane region" description="Helical" evidence="7">
    <location>
        <begin position="46"/>
        <end position="72"/>
    </location>
</feature>
<feature type="transmembrane region" description="Helical" evidence="7">
    <location>
        <begin position="16"/>
        <end position="40"/>
    </location>
</feature>
<comment type="caution">
    <text evidence="8">The sequence shown here is derived from an EMBL/GenBank/DDBJ whole genome shotgun (WGS) entry which is preliminary data.</text>
</comment>
<dbReference type="Proteomes" id="UP001069090">
    <property type="component" value="Unassembled WGS sequence"/>
</dbReference>
<evidence type="ECO:0000313" key="9">
    <source>
        <dbReference type="Proteomes" id="UP001069090"/>
    </source>
</evidence>
<sequence length="488" mass="55132">MTNTADNFEKKSSESIIWFTVLPPILHIFRFISSIILARILSPHDFGIMGIITVMIHYSNNISNFGLTNAVIQRTKLASHHIDAFFCFNIGISTILFLLFYFLSPSIASYFNIYELETATQVFATMFLITALSDIPQAILQRELDYKFLALIEAVNVFLSIIISLVLALNGFGYWSIIIATIASNFVAMLLMIIKAKIRPHISIKHQYLKDLMSFGVWDFIWGQSKIIGDHIDKLIIGKYLGSEQLGYYDKAASIAQMPNDQIAKRVAMVSFSTFSRCRHEISELKKHFSKAFSICAFLNTPLYIGLFLVAEDFTLLILGEKWTPMIPVFKIFSLSFLIMAINEPISALNRAAGKLKIQTISRIILLIVLITNLIYFADQGTLTLSYIILYFNFASLISSFIILQTVINLAPSTSIKLLLPPTLSVTVMYLGITAYLQFYNTSGDWFSFILSITIGATIYTACFFLIPFSEWNFLRANALNKLQGKFS</sequence>
<keyword evidence="3" id="KW-1003">Cell membrane</keyword>
<evidence type="ECO:0000256" key="3">
    <source>
        <dbReference type="ARBA" id="ARBA00022475"/>
    </source>
</evidence>
<feature type="transmembrane region" description="Helical" evidence="7">
    <location>
        <begin position="323"/>
        <end position="341"/>
    </location>
</feature>
<dbReference type="CDD" id="cd13127">
    <property type="entry name" value="MATE_tuaB_like"/>
    <property type="match status" value="1"/>
</dbReference>
<gene>
    <name evidence="8" type="ORF">O0V09_15860</name>
</gene>
<organism evidence="8 9">
    <name type="scientific">Dasania phycosphaerae</name>
    <dbReference type="NCBI Taxonomy" id="2950436"/>
    <lineage>
        <taxon>Bacteria</taxon>
        <taxon>Pseudomonadati</taxon>
        <taxon>Pseudomonadota</taxon>
        <taxon>Gammaproteobacteria</taxon>
        <taxon>Cellvibrionales</taxon>
        <taxon>Spongiibacteraceae</taxon>
        <taxon>Dasania</taxon>
    </lineage>
</organism>
<evidence type="ECO:0000256" key="1">
    <source>
        <dbReference type="ARBA" id="ARBA00004651"/>
    </source>
</evidence>
<feature type="transmembrane region" description="Helical" evidence="7">
    <location>
        <begin position="148"/>
        <end position="168"/>
    </location>
</feature>
<keyword evidence="4 7" id="KW-0812">Transmembrane</keyword>
<evidence type="ECO:0000256" key="2">
    <source>
        <dbReference type="ARBA" id="ARBA00007430"/>
    </source>
</evidence>
<dbReference type="Pfam" id="PF13440">
    <property type="entry name" value="Polysacc_synt_3"/>
    <property type="match status" value="1"/>
</dbReference>
<dbReference type="EMBL" id="JAPTGG010000015">
    <property type="protein sequence ID" value="MCZ0866688.1"/>
    <property type="molecule type" value="Genomic_DNA"/>
</dbReference>
<evidence type="ECO:0000256" key="7">
    <source>
        <dbReference type="SAM" id="Phobius"/>
    </source>
</evidence>
<protein>
    <submittedName>
        <fullName evidence="8">Lipopolysaccharide biosynthesis protein</fullName>
    </submittedName>
</protein>
<accession>A0A9J6RR92</accession>
<feature type="transmembrane region" description="Helical" evidence="7">
    <location>
        <begin position="384"/>
        <end position="411"/>
    </location>
</feature>
<keyword evidence="5 7" id="KW-1133">Transmembrane helix</keyword>
<feature type="transmembrane region" description="Helical" evidence="7">
    <location>
        <begin position="418"/>
        <end position="440"/>
    </location>
</feature>
<dbReference type="PANTHER" id="PTHR30250:SF10">
    <property type="entry name" value="LIPOPOLYSACCHARIDE BIOSYNTHESIS PROTEIN WZXC"/>
    <property type="match status" value="1"/>
</dbReference>
<proteinExistence type="inferred from homology"/>
<name>A0A9J6RR92_9GAMM</name>
<dbReference type="AlphaFoldDB" id="A0A9J6RR92"/>
<keyword evidence="6 7" id="KW-0472">Membrane</keyword>
<evidence type="ECO:0000256" key="6">
    <source>
        <dbReference type="ARBA" id="ARBA00023136"/>
    </source>
</evidence>
<feature type="transmembrane region" description="Helical" evidence="7">
    <location>
        <begin position="174"/>
        <end position="194"/>
    </location>
</feature>
<feature type="transmembrane region" description="Helical" evidence="7">
    <location>
        <begin position="84"/>
        <end position="103"/>
    </location>
</feature>
<evidence type="ECO:0000256" key="4">
    <source>
        <dbReference type="ARBA" id="ARBA00022692"/>
    </source>
</evidence>
<feature type="transmembrane region" description="Helical" evidence="7">
    <location>
        <begin position="361"/>
        <end position="378"/>
    </location>
</feature>
<evidence type="ECO:0000256" key="5">
    <source>
        <dbReference type="ARBA" id="ARBA00022989"/>
    </source>
</evidence>
<comment type="similarity">
    <text evidence="2">Belongs to the polysaccharide synthase family.</text>
</comment>
<dbReference type="PANTHER" id="PTHR30250">
    <property type="entry name" value="PST FAMILY PREDICTED COLANIC ACID TRANSPORTER"/>
    <property type="match status" value="1"/>
</dbReference>
<dbReference type="InterPro" id="IPR050833">
    <property type="entry name" value="Poly_Biosynth_Transport"/>
</dbReference>
<keyword evidence="9" id="KW-1185">Reference proteome</keyword>
<feature type="transmembrane region" description="Helical" evidence="7">
    <location>
        <begin position="446"/>
        <end position="467"/>
    </location>
</feature>